<sequence>MSFALWLSLTERSTALLLLTHFDMMFNRDAVCCYRRIATLTSAASTMERTIDDPTDPGSDGIWSFILAVYHFPRLQGFRGIRSNKQINTCMNVVEFYILQTKQTATSGGGVILMSCRLRHSVLPHRSDICSVAATLPSFSLLAATGGLGVKRLGVLNVPENWI</sequence>
<name>A0AA47N969_MERPO</name>
<feature type="chain" id="PRO_5041441197" description="Secreted protein" evidence="1">
    <location>
        <begin position="16"/>
        <end position="163"/>
    </location>
</feature>
<reference evidence="2" key="1">
    <citation type="journal article" date="2023" name="Front. Mar. Sci.">
        <title>A new Merluccius polli reference genome to investigate the effects of global change in West African waters.</title>
        <authorList>
            <person name="Mateo J.L."/>
            <person name="Blanco-Fernandez C."/>
            <person name="Garcia-Vazquez E."/>
            <person name="Machado-Schiaffino G."/>
        </authorList>
    </citation>
    <scope>NUCLEOTIDE SEQUENCE</scope>
    <source>
        <strain evidence="2">C29</strain>
        <tissue evidence="2">Fin</tissue>
    </source>
</reference>
<dbReference type="EMBL" id="JAOPHQ010000581">
    <property type="protein sequence ID" value="KAK0154144.1"/>
    <property type="molecule type" value="Genomic_DNA"/>
</dbReference>
<evidence type="ECO:0000313" key="3">
    <source>
        <dbReference type="Proteomes" id="UP001174136"/>
    </source>
</evidence>
<protein>
    <recommendedName>
        <fullName evidence="4">Secreted protein</fullName>
    </recommendedName>
</protein>
<dbReference type="AlphaFoldDB" id="A0AA47N969"/>
<keyword evidence="1" id="KW-0732">Signal</keyword>
<proteinExistence type="predicted"/>
<dbReference type="Proteomes" id="UP001174136">
    <property type="component" value="Unassembled WGS sequence"/>
</dbReference>
<feature type="signal peptide" evidence="1">
    <location>
        <begin position="1"/>
        <end position="15"/>
    </location>
</feature>
<evidence type="ECO:0000256" key="1">
    <source>
        <dbReference type="SAM" id="SignalP"/>
    </source>
</evidence>
<keyword evidence="3" id="KW-1185">Reference proteome</keyword>
<organism evidence="2 3">
    <name type="scientific">Merluccius polli</name>
    <name type="common">Benguela hake</name>
    <name type="synonym">Merluccius cadenati</name>
    <dbReference type="NCBI Taxonomy" id="89951"/>
    <lineage>
        <taxon>Eukaryota</taxon>
        <taxon>Metazoa</taxon>
        <taxon>Chordata</taxon>
        <taxon>Craniata</taxon>
        <taxon>Vertebrata</taxon>
        <taxon>Euteleostomi</taxon>
        <taxon>Actinopterygii</taxon>
        <taxon>Neopterygii</taxon>
        <taxon>Teleostei</taxon>
        <taxon>Neoteleostei</taxon>
        <taxon>Acanthomorphata</taxon>
        <taxon>Zeiogadaria</taxon>
        <taxon>Gadariae</taxon>
        <taxon>Gadiformes</taxon>
        <taxon>Gadoidei</taxon>
        <taxon>Merlucciidae</taxon>
        <taxon>Merluccius</taxon>
    </lineage>
</organism>
<evidence type="ECO:0008006" key="4">
    <source>
        <dbReference type="Google" id="ProtNLM"/>
    </source>
</evidence>
<comment type="caution">
    <text evidence="2">The sequence shown here is derived from an EMBL/GenBank/DDBJ whole genome shotgun (WGS) entry which is preliminary data.</text>
</comment>
<evidence type="ECO:0000313" key="2">
    <source>
        <dbReference type="EMBL" id="KAK0154144.1"/>
    </source>
</evidence>
<gene>
    <name evidence="2" type="ORF">N1851_003768</name>
</gene>
<accession>A0AA47N969</accession>